<keyword evidence="2 5" id="KW-0812">Transmembrane</keyword>
<dbReference type="OrthoDB" id="9783389at2"/>
<feature type="transmembrane region" description="Helical" evidence="5">
    <location>
        <begin position="195"/>
        <end position="214"/>
    </location>
</feature>
<dbReference type="KEGG" id="vta:B1169"/>
<dbReference type="RefSeq" id="WP_102524945.1">
    <property type="nucleotide sequence ID" value="NZ_LT960612.1"/>
</dbReference>
<organism evidence="7 8">
    <name type="scientific">Vibrio tapetis subsp. tapetis</name>
    <dbReference type="NCBI Taxonomy" id="1671868"/>
    <lineage>
        <taxon>Bacteria</taxon>
        <taxon>Pseudomonadati</taxon>
        <taxon>Pseudomonadota</taxon>
        <taxon>Gammaproteobacteria</taxon>
        <taxon>Vibrionales</taxon>
        <taxon>Vibrionaceae</taxon>
        <taxon>Vibrio</taxon>
    </lineage>
</organism>
<feature type="transmembrane region" description="Helical" evidence="5">
    <location>
        <begin position="144"/>
        <end position="168"/>
    </location>
</feature>
<reference evidence="7 8" key="1">
    <citation type="submission" date="2017-10" db="EMBL/GenBank/DDBJ databases">
        <authorList>
            <person name="Banno H."/>
            <person name="Chua N.-H."/>
        </authorList>
    </citation>
    <scope>NUCLEOTIDE SEQUENCE [LARGE SCALE GENOMIC DNA]</scope>
    <source>
        <strain evidence="7">Vibrio tapetis CECT4600</strain>
    </source>
</reference>
<comment type="subcellular location">
    <subcellularLocation>
        <location evidence="1">Membrane</location>
        <topology evidence="1">Multi-pass membrane protein</topology>
    </subcellularLocation>
</comment>
<accession>A0A2N8ZLK1</accession>
<keyword evidence="8" id="KW-1185">Reference proteome</keyword>
<dbReference type="InterPro" id="IPR051533">
    <property type="entry name" value="WaaL-like"/>
</dbReference>
<evidence type="ECO:0000256" key="1">
    <source>
        <dbReference type="ARBA" id="ARBA00004141"/>
    </source>
</evidence>
<protein>
    <submittedName>
        <fullName evidence="7">Lipid A core-O-antigen ligase</fullName>
    </submittedName>
</protein>
<dbReference type="PANTHER" id="PTHR37422:SF13">
    <property type="entry name" value="LIPOPOLYSACCHARIDE BIOSYNTHESIS PROTEIN PA4999-RELATED"/>
    <property type="match status" value="1"/>
</dbReference>
<dbReference type="Proteomes" id="UP000235828">
    <property type="component" value="Chromosome B"/>
</dbReference>
<proteinExistence type="predicted"/>
<evidence type="ECO:0000313" key="7">
    <source>
        <dbReference type="EMBL" id="SON52780.1"/>
    </source>
</evidence>
<evidence type="ECO:0000256" key="3">
    <source>
        <dbReference type="ARBA" id="ARBA00022989"/>
    </source>
</evidence>
<dbReference type="PANTHER" id="PTHR37422">
    <property type="entry name" value="TEICHURONIC ACID BIOSYNTHESIS PROTEIN TUAE"/>
    <property type="match status" value="1"/>
</dbReference>
<dbReference type="AlphaFoldDB" id="A0A2N8ZLK1"/>
<keyword evidence="7" id="KW-0436">Ligase</keyword>
<feature type="transmembrane region" description="Helical" evidence="5">
    <location>
        <begin position="258"/>
        <end position="275"/>
    </location>
</feature>
<sequence>MRTLERLLFVSLLALLIWLPIPLGSNRSWAWFIAESWIIVQVLGLLAFYKGRLPWQYLARFSSLLIPFAIFQCWVFIQTIPLPFAFVEFFSPTATNIYTEAGSQHAYFSLDSSHTQTALVKGICYCLFLFNSILLVNSSSRLKYAVIALVISGTFQAFYAAIVVLLGLEQSLVFGYPEQGVATGSFVYKNHLANYLMLCLCMGVGLIITQLHTSDSGGGILRVKRLLSGILSPKMFIRLAIIIMVIALVMTRSRMGNIAFFFATTTVGLLALFIYKQKPKALTALIFSVLAIDTIIVGILFGLNEVKQRIVSTSLDAESRDQVITWSLDIIRDFPLTGTGMASFYAVFPGYSKADVGFYDHAHNEFIQFAVEAGVPATLLLGCAVAFAMYKSLRVQSTRNSKMMKGVAIGCSMSIVGMLVHISVDFNLQPMANAVTFLFILFLAHAVSILPNERTKVGQKNEFINEQQ</sequence>
<feature type="domain" description="O-antigen ligase-related" evidence="6">
    <location>
        <begin position="239"/>
        <end position="381"/>
    </location>
</feature>
<feature type="transmembrane region" description="Helical" evidence="5">
    <location>
        <begin position="7"/>
        <end position="23"/>
    </location>
</feature>
<keyword evidence="4 5" id="KW-0472">Membrane</keyword>
<dbReference type="GO" id="GO:0016020">
    <property type="term" value="C:membrane"/>
    <property type="evidence" value="ECO:0007669"/>
    <property type="project" value="UniProtKB-SubCell"/>
</dbReference>
<name>A0A2N8ZLK1_9VIBR</name>
<feature type="transmembrane region" description="Helical" evidence="5">
    <location>
        <begin position="61"/>
        <end position="80"/>
    </location>
</feature>
<evidence type="ECO:0000256" key="2">
    <source>
        <dbReference type="ARBA" id="ARBA00022692"/>
    </source>
</evidence>
<evidence type="ECO:0000256" key="5">
    <source>
        <dbReference type="SAM" id="Phobius"/>
    </source>
</evidence>
<dbReference type="GO" id="GO:0016874">
    <property type="term" value="F:ligase activity"/>
    <property type="evidence" value="ECO:0007669"/>
    <property type="project" value="UniProtKB-KW"/>
</dbReference>
<dbReference type="Pfam" id="PF04932">
    <property type="entry name" value="Wzy_C"/>
    <property type="match status" value="1"/>
</dbReference>
<dbReference type="InterPro" id="IPR007016">
    <property type="entry name" value="O-antigen_ligase-rel_domated"/>
</dbReference>
<feature type="transmembrane region" description="Helical" evidence="5">
    <location>
        <begin position="430"/>
        <end position="450"/>
    </location>
</feature>
<feature type="transmembrane region" description="Helical" evidence="5">
    <location>
        <begin position="366"/>
        <end position="390"/>
    </location>
</feature>
<evidence type="ECO:0000313" key="8">
    <source>
        <dbReference type="Proteomes" id="UP000235828"/>
    </source>
</evidence>
<feature type="transmembrane region" description="Helical" evidence="5">
    <location>
        <begin position="282"/>
        <end position="303"/>
    </location>
</feature>
<feature type="transmembrane region" description="Helical" evidence="5">
    <location>
        <begin position="118"/>
        <end position="137"/>
    </location>
</feature>
<feature type="transmembrane region" description="Helical" evidence="5">
    <location>
        <begin position="402"/>
        <end position="424"/>
    </location>
</feature>
<evidence type="ECO:0000256" key="4">
    <source>
        <dbReference type="ARBA" id="ARBA00023136"/>
    </source>
</evidence>
<gene>
    <name evidence="7" type="ORF">VTAP4600_B1169</name>
</gene>
<feature type="transmembrane region" description="Helical" evidence="5">
    <location>
        <begin position="235"/>
        <end position="252"/>
    </location>
</feature>
<dbReference type="EMBL" id="LT960612">
    <property type="protein sequence ID" value="SON52780.1"/>
    <property type="molecule type" value="Genomic_DNA"/>
</dbReference>
<keyword evidence="3 5" id="KW-1133">Transmembrane helix</keyword>
<evidence type="ECO:0000259" key="6">
    <source>
        <dbReference type="Pfam" id="PF04932"/>
    </source>
</evidence>
<feature type="transmembrane region" description="Helical" evidence="5">
    <location>
        <begin position="29"/>
        <end position="49"/>
    </location>
</feature>